<evidence type="ECO:0000256" key="1">
    <source>
        <dbReference type="ARBA" id="ARBA00001946"/>
    </source>
</evidence>
<dbReference type="FunFam" id="3.40.50.1000:FF:000029">
    <property type="entry name" value="3-deoxy-D-manno-octulosonate 8-phosphate phosphatase KdsC"/>
    <property type="match status" value="1"/>
</dbReference>
<dbReference type="RefSeq" id="WP_151693725.1">
    <property type="nucleotide sequence ID" value="NZ_BMGX01000001.1"/>
</dbReference>
<organism evidence="7 8">
    <name type="scientific">Phaeocystidibacter marisrubri</name>
    <dbReference type="NCBI Taxonomy" id="1577780"/>
    <lineage>
        <taxon>Bacteria</taxon>
        <taxon>Pseudomonadati</taxon>
        <taxon>Bacteroidota</taxon>
        <taxon>Flavobacteriia</taxon>
        <taxon>Flavobacteriales</taxon>
        <taxon>Phaeocystidibacteraceae</taxon>
        <taxon>Phaeocystidibacter</taxon>
    </lineage>
</organism>
<dbReference type="GO" id="GO:0046872">
    <property type="term" value="F:metal ion binding"/>
    <property type="evidence" value="ECO:0007669"/>
    <property type="project" value="UniProtKB-KW"/>
</dbReference>
<dbReference type="PANTHER" id="PTHR21485">
    <property type="entry name" value="HAD SUPERFAMILY MEMBERS CMAS AND KDSC"/>
    <property type="match status" value="1"/>
</dbReference>
<proteinExistence type="inferred from homology"/>
<comment type="caution">
    <text evidence="7">The sequence shown here is derived from an EMBL/GenBank/DDBJ whole genome shotgun (WGS) entry which is preliminary data.</text>
</comment>
<dbReference type="InterPro" id="IPR050793">
    <property type="entry name" value="CMP-NeuNAc_synthase"/>
</dbReference>
<reference evidence="7 8" key="1">
    <citation type="submission" date="2019-10" db="EMBL/GenBank/DDBJ databases">
        <title>Genome sequence of Phaeocystidibacter marisrubri JCM30614 (type strain).</title>
        <authorList>
            <person name="Bowman J.P."/>
        </authorList>
    </citation>
    <scope>NUCLEOTIDE SEQUENCE [LARGE SCALE GENOMIC DNA]</scope>
    <source>
        <strain evidence="7 8">JCM 30614</strain>
    </source>
</reference>
<evidence type="ECO:0000256" key="5">
    <source>
        <dbReference type="ARBA" id="ARBA00022801"/>
    </source>
</evidence>
<dbReference type="PANTHER" id="PTHR21485:SF3">
    <property type="entry name" value="N-ACYLNEURAMINATE CYTIDYLYLTRANSFERASE"/>
    <property type="match status" value="1"/>
</dbReference>
<keyword evidence="4" id="KW-0479">Metal-binding</keyword>
<keyword evidence="8" id="KW-1185">Reference proteome</keyword>
<evidence type="ECO:0000313" key="8">
    <source>
        <dbReference type="Proteomes" id="UP000484164"/>
    </source>
</evidence>
<comment type="similarity">
    <text evidence="2">Belongs to the KdsC family.</text>
</comment>
<dbReference type="GO" id="GO:0016788">
    <property type="term" value="F:hydrolase activity, acting on ester bonds"/>
    <property type="evidence" value="ECO:0007669"/>
    <property type="project" value="InterPro"/>
</dbReference>
<keyword evidence="5 7" id="KW-0378">Hydrolase</keyword>
<dbReference type="Pfam" id="PF08282">
    <property type="entry name" value="Hydrolase_3"/>
    <property type="match status" value="1"/>
</dbReference>
<protein>
    <submittedName>
        <fullName evidence="7">HAD hydrolase family protein</fullName>
    </submittedName>
</protein>
<dbReference type="SFLD" id="SFLDS00003">
    <property type="entry name" value="Haloacid_Dehalogenase"/>
    <property type="match status" value="1"/>
</dbReference>
<evidence type="ECO:0000313" key="7">
    <source>
        <dbReference type="EMBL" id="KAB2816298.1"/>
    </source>
</evidence>
<comment type="subunit">
    <text evidence="3">Homotetramer.</text>
</comment>
<dbReference type="SUPFAM" id="SSF56784">
    <property type="entry name" value="HAD-like"/>
    <property type="match status" value="1"/>
</dbReference>
<evidence type="ECO:0000256" key="3">
    <source>
        <dbReference type="ARBA" id="ARBA00011881"/>
    </source>
</evidence>
<dbReference type="AlphaFoldDB" id="A0A6L3ZFL2"/>
<dbReference type="InterPro" id="IPR010023">
    <property type="entry name" value="KdsC_fam"/>
</dbReference>
<dbReference type="InterPro" id="IPR023214">
    <property type="entry name" value="HAD_sf"/>
</dbReference>
<gene>
    <name evidence="7" type="ORF">F8C82_11475</name>
</gene>
<dbReference type="GO" id="GO:0008781">
    <property type="term" value="F:N-acylneuraminate cytidylyltransferase activity"/>
    <property type="evidence" value="ECO:0007669"/>
    <property type="project" value="TreeGrafter"/>
</dbReference>
<evidence type="ECO:0000256" key="2">
    <source>
        <dbReference type="ARBA" id="ARBA00005893"/>
    </source>
</evidence>
<keyword evidence="6" id="KW-0460">Magnesium</keyword>
<dbReference type="InterPro" id="IPR036412">
    <property type="entry name" value="HAD-like_sf"/>
</dbReference>
<dbReference type="SFLD" id="SFLDG01138">
    <property type="entry name" value="C1.6.2:_Deoxy-d-mannose-octulo"/>
    <property type="match status" value="1"/>
</dbReference>
<dbReference type="Proteomes" id="UP000484164">
    <property type="component" value="Unassembled WGS sequence"/>
</dbReference>
<name>A0A6L3ZFL2_9FLAO</name>
<dbReference type="NCBIfam" id="TIGR01670">
    <property type="entry name" value="KdsC-phosphatas"/>
    <property type="match status" value="1"/>
</dbReference>
<evidence type="ECO:0000256" key="6">
    <source>
        <dbReference type="ARBA" id="ARBA00022842"/>
    </source>
</evidence>
<dbReference type="Gene3D" id="3.40.50.1000">
    <property type="entry name" value="HAD superfamily/HAD-like"/>
    <property type="match status" value="1"/>
</dbReference>
<dbReference type="OrthoDB" id="9805604at2"/>
<dbReference type="EMBL" id="WBVQ01000002">
    <property type="protein sequence ID" value="KAB2816298.1"/>
    <property type="molecule type" value="Genomic_DNA"/>
</dbReference>
<sequence length="207" mass="22789">MTTAENLKSNLEYFSGRDIDLSQISITAVLDLAAQLNIPAEDLLHCDLKKKEKAANIKMVIMDCDGVLTDGSMTFTANGDELKTFNAKDGMGIQQLHKNGIFTGILSAGVEPRPIEKRAEMLGMKKVYVGKRPKVEVLNEWLHELDILPENVAYIGDDISDLAVMEIVGFTACPADAVTKVREAVDIILPLKGGEGVVREWIDRYLL</sequence>
<comment type="cofactor">
    <cofactor evidence="1">
        <name>Mg(2+)</name>
        <dbReference type="ChEBI" id="CHEBI:18420"/>
    </cofactor>
</comment>
<dbReference type="SFLD" id="SFLDG01136">
    <property type="entry name" value="C1.6:_Phosphoserine_Phosphatas"/>
    <property type="match status" value="1"/>
</dbReference>
<evidence type="ECO:0000256" key="4">
    <source>
        <dbReference type="ARBA" id="ARBA00022723"/>
    </source>
</evidence>
<accession>A0A6L3ZFL2</accession>